<evidence type="ECO:0000256" key="5">
    <source>
        <dbReference type="PIRSR" id="PIRSR000130-3"/>
    </source>
</evidence>
<dbReference type="InterPro" id="IPR046342">
    <property type="entry name" value="CBS_dom_sf"/>
</dbReference>
<dbReference type="GO" id="GO:0003938">
    <property type="term" value="F:IMP dehydrogenase activity"/>
    <property type="evidence" value="ECO:0007669"/>
    <property type="project" value="InterPro"/>
</dbReference>
<feature type="binding site" description="in other chain" evidence="6">
    <location>
        <position position="305"/>
    </location>
    <ligand>
        <name>K(+)</name>
        <dbReference type="ChEBI" id="CHEBI:29103"/>
        <note>ligand shared between two tetrameric partners</note>
    </ligand>
</feature>
<dbReference type="Gene3D" id="3.20.20.70">
    <property type="entry name" value="Aldolase class I"/>
    <property type="match status" value="1"/>
</dbReference>
<evidence type="ECO:0000259" key="9">
    <source>
        <dbReference type="PROSITE" id="PS51371"/>
    </source>
</evidence>
<evidence type="ECO:0000256" key="3">
    <source>
        <dbReference type="ARBA" id="ARBA00023002"/>
    </source>
</evidence>
<keyword evidence="3 8" id="KW-0560">Oxidoreductase</keyword>
<dbReference type="NCBIfam" id="TIGR01302">
    <property type="entry name" value="IMP_dehydrog"/>
    <property type="match status" value="1"/>
</dbReference>
<evidence type="ECO:0000313" key="10">
    <source>
        <dbReference type="EMBL" id="OGG37344.1"/>
    </source>
</evidence>
<reference evidence="10 11" key="1">
    <citation type="journal article" date="2016" name="Nat. Commun.">
        <title>Thousands of microbial genomes shed light on interconnected biogeochemical processes in an aquifer system.</title>
        <authorList>
            <person name="Anantharaman K."/>
            <person name="Brown C.T."/>
            <person name="Hug L.A."/>
            <person name="Sharon I."/>
            <person name="Castelle C.J."/>
            <person name="Probst A.J."/>
            <person name="Thomas B.C."/>
            <person name="Singh A."/>
            <person name="Wilkins M.J."/>
            <person name="Karaoz U."/>
            <person name="Brodie E.L."/>
            <person name="Williams K.H."/>
            <person name="Hubbard S.S."/>
            <person name="Banfield J.F."/>
        </authorList>
    </citation>
    <scope>NUCLEOTIDE SEQUENCE [LARGE SCALE GENOMIC DNA]</scope>
</reference>
<keyword evidence="5" id="KW-0520">NAD</keyword>
<evidence type="ECO:0000256" key="4">
    <source>
        <dbReference type="ARBA" id="ARBA00023122"/>
    </source>
</evidence>
<dbReference type="CDD" id="cd04601">
    <property type="entry name" value="CBS_pair_IMPDH"/>
    <property type="match status" value="1"/>
</dbReference>
<dbReference type="PANTHER" id="PTHR11911">
    <property type="entry name" value="INOSINE-5-MONOPHOSPHATE DEHYDROGENASE RELATED"/>
    <property type="match status" value="1"/>
</dbReference>
<evidence type="ECO:0000256" key="2">
    <source>
        <dbReference type="ARBA" id="ARBA00022723"/>
    </source>
</evidence>
<evidence type="ECO:0000256" key="6">
    <source>
        <dbReference type="PIRSR" id="PIRSR000130-4"/>
    </source>
</evidence>
<dbReference type="GO" id="GO:0046872">
    <property type="term" value="F:metal ion binding"/>
    <property type="evidence" value="ECO:0007669"/>
    <property type="project" value="UniProtKB-KW"/>
</dbReference>
<comment type="similarity">
    <text evidence="1 8">Belongs to the IMPDH/GMPR family.</text>
</comment>
<keyword evidence="6" id="KW-0630">Potassium</keyword>
<dbReference type="SUPFAM" id="SSF54631">
    <property type="entry name" value="CBS-domain pair"/>
    <property type="match status" value="1"/>
</dbReference>
<dbReference type="PROSITE" id="PS51371">
    <property type="entry name" value="CBS"/>
    <property type="match status" value="2"/>
</dbReference>
<protein>
    <submittedName>
        <fullName evidence="10">IMP dehydrogenase</fullName>
    </submittedName>
</protein>
<dbReference type="InterPro" id="IPR001093">
    <property type="entry name" value="IMP_DH_GMPRt"/>
</dbReference>
<keyword evidence="2" id="KW-0479">Metal-binding</keyword>
<comment type="caution">
    <text evidence="10">The sequence shown here is derived from an EMBL/GenBank/DDBJ whole genome shotgun (WGS) entry which is preliminary data.</text>
</comment>
<gene>
    <name evidence="10" type="ORF">A2968_03900</name>
</gene>
<feature type="domain" description="CBS" evidence="9">
    <location>
        <begin position="96"/>
        <end position="152"/>
    </location>
</feature>
<feature type="binding site" description="in other chain" evidence="6">
    <location>
        <position position="303"/>
    </location>
    <ligand>
        <name>K(+)</name>
        <dbReference type="ChEBI" id="CHEBI:29103"/>
        <note>ligand shared between two tetrameric partners</note>
    </ligand>
</feature>
<dbReference type="PIRSF" id="PIRSF000130">
    <property type="entry name" value="IMPDH"/>
    <property type="match status" value="1"/>
</dbReference>
<dbReference type="InterPro" id="IPR013785">
    <property type="entry name" value="Aldolase_TIM"/>
</dbReference>
<dbReference type="AlphaFoldDB" id="A0A1F6BKA2"/>
<name>A0A1F6BKA2_9BACT</name>
<organism evidence="10 11">
    <name type="scientific">Candidatus Gottesmanbacteria bacterium RIFCSPLOWO2_01_FULL_42_22</name>
    <dbReference type="NCBI Taxonomy" id="1798391"/>
    <lineage>
        <taxon>Bacteria</taxon>
        <taxon>Candidatus Gottesmaniibacteriota</taxon>
    </lineage>
</organism>
<evidence type="ECO:0000256" key="1">
    <source>
        <dbReference type="ARBA" id="ARBA00005502"/>
    </source>
</evidence>
<dbReference type="SUPFAM" id="SSF51412">
    <property type="entry name" value="Inosine monophosphate dehydrogenase (IMPDH)"/>
    <property type="match status" value="1"/>
</dbReference>
<keyword evidence="4 7" id="KW-0129">CBS domain</keyword>
<dbReference type="Pfam" id="PF00478">
    <property type="entry name" value="IMPDH"/>
    <property type="match status" value="1"/>
</dbReference>
<dbReference type="SMART" id="SM01240">
    <property type="entry name" value="IMPDH"/>
    <property type="match status" value="1"/>
</dbReference>
<dbReference type="STRING" id="1798391.A2968_03900"/>
<accession>A0A1F6BKA2</accession>
<sequence>MSNHTNIPIGLTYDDILLVPKRSKIAHRHDVSTRTKLTRNITLEIPFISANMDTVTESRMAISLAHRGGLGIIHRFMSMEKQAAEVKKVKRHEGFILYKPFTLFPWSTVTEARLKAEETKVSSFIITDEKDRVKGILTRRDLIFAENNAGPVSEIMTPEDKLIAAPQNITYKKAKEILKKHKIEKLPLVDRNNKLIGLITAKSIEHQTLYKSATTDRYGRLRVGAAVGAVGDFMDRAKALIEAGVDVIVVDVAHGHNEISLKAVKKVRQKFKDIDLIGGNLATAEAAIDLIKIGVDALKVGIGPGGLCTTRIVTGVGVPQFTAVAECSRTAKKYGVTVIADGGTNYPGDITKALAAGADVCMLAGWFAGTDESPGAIIMKDGMKFKAHRGAASFLAVADRKFASEEISSVDRLNTVVAEGVEALIPYKGKVADIIYQLIGALRSGMSYCNASTIAELQKNAEFIRVTEAGLRESKSHNVRLI</sequence>
<feature type="binding site" description="in other chain" evidence="6">
    <location>
        <position position="308"/>
    </location>
    <ligand>
        <name>K(+)</name>
        <dbReference type="ChEBI" id="CHEBI:29103"/>
        <note>ligand shared between two tetrameric partners</note>
    </ligand>
</feature>
<dbReference type="CDD" id="cd00381">
    <property type="entry name" value="IMPDH"/>
    <property type="match status" value="1"/>
</dbReference>
<dbReference type="PANTHER" id="PTHR11911:SF111">
    <property type="entry name" value="INOSINE-5'-MONOPHOSPHATE DEHYDROGENASE"/>
    <property type="match status" value="1"/>
</dbReference>
<evidence type="ECO:0000313" key="11">
    <source>
        <dbReference type="Proteomes" id="UP000176228"/>
    </source>
</evidence>
<dbReference type="InterPro" id="IPR005990">
    <property type="entry name" value="IMP_DH"/>
</dbReference>
<feature type="domain" description="CBS" evidence="9">
    <location>
        <begin position="156"/>
        <end position="214"/>
    </location>
</feature>
<evidence type="ECO:0000256" key="7">
    <source>
        <dbReference type="PROSITE-ProRule" id="PRU00703"/>
    </source>
</evidence>
<dbReference type="GO" id="GO:0006183">
    <property type="term" value="P:GTP biosynthetic process"/>
    <property type="evidence" value="ECO:0007669"/>
    <property type="project" value="TreeGrafter"/>
</dbReference>
<dbReference type="InterPro" id="IPR000644">
    <property type="entry name" value="CBS_dom"/>
</dbReference>
<evidence type="ECO:0000256" key="8">
    <source>
        <dbReference type="RuleBase" id="RU003927"/>
    </source>
</evidence>
<proteinExistence type="inferred from homology"/>
<dbReference type="SMART" id="SM00116">
    <property type="entry name" value="CBS"/>
    <property type="match status" value="2"/>
</dbReference>
<feature type="binding site" evidence="5">
    <location>
        <begin position="301"/>
        <end position="303"/>
    </location>
    <ligand>
        <name>NAD(+)</name>
        <dbReference type="ChEBI" id="CHEBI:57540"/>
    </ligand>
</feature>
<dbReference type="Proteomes" id="UP000176228">
    <property type="component" value="Unassembled WGS sequence"/>
</dbReference>
<dbReference type="Pfam" id="PF00571">
    <property type="entry name" value="CBS"/>
    <property type="match status" value="2"/>
</dbReference>
<dbReference type="EMBL" id="MFJU01000001">
    <property type="protein sequence ID" value="OGG37344.1"/>
    <property type="molecule type" value="Genomic_DNA"/>
</dbReference>
<feature type="binding site" evidence="5">
    <location>
        <begin position="251"/>
        <end position="253"/>
    </location>
    <ligand>
        <name>NAD(+)</name>
        <dbReference type="ChEBI" id="CHEBI:57540"/>
    </ligand>
</feature>
<dbReference type="FunFam" id="3.20.20.70:FF:000424">
    <property type="entry name" value="Inosine-5'-monophosphate dehydrogenase 2"/>
    <property type="match status" value="1"/>
</dbReference>